<keyword evidence="2" id="KW-0812">Transmembrane</keyword>
<evidence type="ECO:0000256" key="1">
    <source>
        <dbReference type="ARBA" id="ARBA00004572"/>
    </source>
</evidence>
<dbReference type="GO" id="GO:0008320">
    <property type="term" value="F:protein transmembrane transporter activity"/>
    <property type="evidence" value="ECO:0007669"/>
    <property type="project" value="TreeGrafter"/>
</dbReference>
<dbReference type="Pfam" id="PF13181">
    <property type="entry name" value="TPR_8"/>
    <property type="match status" value="2"/>
</dbReference>
<evidence type="ECO:0000256" key="3">
    <source>
        <dbReference type="ARBA" id="ARBA00022737"/>
    </source>
</evidence>
<dbReference type="GO" id="GO:0045039">
    <property type="term" value="P:protein insertion into mitochondrial inner membrane"/>
    <property type="evidence" value="ECO:0007669"/>
    <property type="project" value="TreeGrafter"/>
</dbReference>
<accession>A0A3B0ZKA8</accession>
<keyword evidence="3" id="KW-0677">Repeat</keyword>
<dbReference type="InterPro" id="IPR019734">
    <property type="entry name" value="TPR_rpt"/>
</dbReference>
<evidence type="ECO:0000256" key="4">
    <source>
        <dbReference type="ARBA" id="ARBA00022787"/>
    </source>
</evidence>
<keyword evidence="8" id="KW-0472">Membrane</keyword>
<evidence type="ECO:0000256" key="2">
    <source>
        <dbReference type="ARBA" id="ARBA00022692"/>
    </source>
</evidence>
<dbReference type="EMBL" id="UOFR01000023">
    <property type="protein sequence ID" value="VAW93908.1"/>
    <property type="molecule type" value="Genomic_DNA"/>
</dbReference>
<keyword evidence="5" id="KW-0802">TPR repeat</keyword>
<dbReference type="Gene3D" id="1.25.40.10">
    <property type="entry name" value="Tetratricopeptide repeat domain"/>
    <property type="match status" value="2"/>
</dbReference>
<dbReference type="Pfam" id="PF14559">
    <property type="entry name" value="TPR_19"/>
    <property type="match status" value="1"/>
</dbReference>
<dbReference type="GO" id="GO:0030150">
    <property type="term" value="P:protein import into mitochondrial matrix"/>
    <property type="evidence" value="ECO:0007669"/>
    <property type="project" value="TreeGrafter"/>
</dbReference>
<dbReference type="SUPFAM" id="SSF48452">
    <property type="entry name" value="TPR-like"/>
    <property type="match status" value="2"/>
</dbReference>
<sequence>MQNTTPTSTSIVRPKWAYIGLALIASTFFIACTGNPVTPVNTTDPAAVENKDQKNQQVTESLAAPVAEPEIETDLSPEVLFRLMLAEIAGQRGQLNVAVSQYLEAARLSGDPKVIERATRIAVYARDNASALEASKMWVEIYPDSIEANQVAAAMNVRTGNIPQAQIHLENVINLSEKVNGDKNHNIFMLITSLLSKEKDKKSVLLLMEQLVETRQDNPQALYAYSQLALLVGDLDKAKEATDKVIKLSPKWSDAYILSSNILYRQGNKAQALTELQQAIDRSPDNAVIRDYYARRLVDEKRYKEAREQFQAVIELQPNNPDSKYALALLSLQTNELDEASELFKELVEAGKRINESSYYLGQIAEQQNNTETAIQWYKVISSGEYLVDAQVRIALIEAKQGQVELARQRLHAIQADTAKIEQRLLLAEGEILREVGQHQEAFDLYSEGLARMQDNISILYARALTAEKIERIDVTFSDLQKIIKIEPKNAQALNALGYTMVDRSDRIKEGLGYIQKAYKINPDDAATMDSLGWAHYRMGNYDEAVKYLRMALDKLPDAEIAAHLGEVLWVMGDQEMAKDVWDNALRATPSHKLLNDVVKRFTK</sequence>
<comment type="similarity">
    <text evidence="9">Belongs to the Tom70 family.</text>
</comment>
<organism evidence="10">
    <name type="scientific">hydrothermal vent metagenome</name>
    <dbReference type="NCBI Taxonomy" id="652676"/>
    <lineage>
        <taxon>unclassified sequences</taxon>
        <taxon>metagenomes</taxon>
        <taxon>ecological metagenomes</taxon>
    </lineage>
</organism>
<evidence type="ECO:0000256" key="8">
    <source>
        <dbReference type="ARBA" id="ARBA00023136"/>
    </source>
</evidence>
<dbReference type="PROSITE" id="PS50005">
    <property type="entry name" value="TPR"/>
    <property type="match status" value="4"/>
</dbReference>
<evidence type="ECO:0000256" key="7">
    <source>
        <dbReference type="ARBA" id="ARBA00023128"/>
    </source>
</evidence>
<keyword evidence="4" id="KW-1000">Mitochondrion outer membrane</keyword>
<evidence type="ECO:0000256" key="6">
    <source>
        <dbReference type="ARBA" id="ARBA00022989"/>
    </source>
</evidence>
<keyword evidence="7" id="KW-0496">Mitochondrion</keyword>
<name>A0A3B0ZKA8_9ZZZZ</name>
<dbReference type="AlphaFoldDB" id="A0A3B0ZKA8"/>
<evidence type="ECO:0000256" key="5">
    <source>
        <dbReference type="ARBA" id="ARBA00022803"/>
    </source>
</evidence>
<dbReference type="PANTHER" id="PTHR46208">
    <property type="entry name" value="MITOCHONDRIAL IMPORT RECEPTOR SUBUNIT TOM70"/>
    <property type="match status" value="1"/>
</dbReference>
<gene>
    <name evidence="10" type="ORF">MNBD_GAMMA21-185</name>
</gene>
<reference evidence="10" key="1">
    <citation type="submission" date="2018-06" db="EMBL/GenBank/DDBJ databases">
        <authorList>
            <person name="Zhirakovskaya E."/>
        </authorList>
    </citation>
    <scope>NUCLEOTIDE SEQUENCE</scope>
</reference>
<evidence type="ECO:0000256" key="9">
    <source>
        <dbReference type="ARBA" id="ARBA00038030"/>
    </source>
</evidence>
<dbReference type="GO" id="GO:0005741">
    <property type="term" value="C:mitochondrial outer membrane"/>
    <property type="evidence" value="ECO:0007669"/>
    <property type="project" value="UniProtKB-SubCell"/>
</dbReference>
<dbReference type="SMART" id="SM00028">
    <property type="entry name" value="TPR"/>
    <property type="match status" value="9"/>
</dbReference>
<evidence type="ECO:0000313" key="10">
    <source>
        <dbReference type="EMBL" id="VAW93908.1"/>
    </source>
</evidence>
<protein>
    <submittedName>
        <fullName evidence="10">FIG140336: TPR domain protein</fullName>
    </submittedName>
</protein>
<keyword evidence="6" id="KW-1133">Transmembrane helix</keyword>
<comment type="subcellular location">
    <subcellularLocation>
        <location evidence="1">Mitochondrion outer membrane</location>
        <topology evidence="1">Single-pass membrane protein</topology>
    </subcellularLocation>
</comment>
<dbReference type="Pfam" id="PF13374">
    <property type="entry name" value="TPR_10"/>
    <property type="match status" value="1"/>
</dbReference>
<dbReference type="PANTHER" id="PTHR46208:SF1">
    <property type="entry name" value="MITOCHONDRIAL IMPORT RECEPTOR SUBUNIT TOM70"/>
    <property type="match status" value="1"/>
</dbReference>
<dbReference type="InterPro" id="IPR011990">
    <property type="entry name" value="TPR-like_helical_dom_sf"/>
</dbReference>
<proteinExistence type="inferred from homology"/>
<dbReference type="GO" id="GO:0030943">
    <property type="term" value="F:mitochondrion targeting sequence binding"/>
    <property type="evidence" value="ECO:0007669"/>
    <property type="project" value="TreeGrafter"/>
</dbReference>